<feature type="coiled-coil region" evidence="1">
    <location>
        <begin position="178"/>
        <end position="212"/>
    </location>
</feature>
<feature type="compositionally biased region" description="Low complexity" evidence="2">
    <location>
        <begin position="609"/>
        <end position="624"/>
    </location>
</feature>
<dbReference type="GO" id="GO:0031267">
    <property type="term" value="F:small GTPase binding"/>
    <property type="evidence" value="ECO:0007669"/>
    <property type="project" value="TreeGrafter"/>
</dbReference>
<dbReference type="PANTHER" id="PTHR47219">
    <property type="entry name" value="RAB GTPASE-ACTIVATING PROTEIN 1-LIKE"/>
    <property type="match status" value="1"/>
</dbReference>
<evidence type="ECO:0000259" key="3">
    <source>
        <dbReference type="PROSITE" id="PS50086"/>
    </source>
</evidence>
<reference evidence="4 5" key="1">
    <citation type="submission" date="2015-03" db="EMBL/GenBank/DDBJ databases">
        <title>Genomics and transcriptomics of the oil-accumulating basidiomycete yeast T. oleaginosus allow insights into substrate utilization and the diverse evolutionary trajectories of mating systems in fungi.</title>
        <authorList>
            <consortium name="DOE Joint Genome Institute"/>
            <person name="Kourist R."/>
            <person name="Kracht O."/>
            <person name="Bracharz F."/>
            <person name="Lipzen A."/>
            <person name="Nolan M."/>
            <person name="Ohm R."/>
            <person name="Grigoriev I."/>
            <person name="Sun S."/>
            <person name="Heitman J."/>
            <person name="Bruck T."/>
            <person name="Nowrousian M."/>
        </authorList>
    </citation>
    <scope>NUCLEOTIDE SEQUENCE [LARGE SCALE GENOMIC DNA]</scope>
    <source>
        <strain evidence="4 5">IBC0246</strain>
    </source>
</reference>
<gene>
    <name evidence="4" type="ORF">CC85DRAFT_289318</name>
</gene>
<dbReference type="InterPro" id="IPR050302">
    <property type="entry name" value="Rab_GAP_TBC_domain"/>
</dbReference>
<feature type="compositionally biased region" description="Low complexity" evidence="2">
    <location>
        <begin position="1"/>
        <end position="22"/>
    </location>
</feature>
<dbReference type="EMBL" id="KQ087291">
    <property type="protein sequence ID" value="KLT38662.1"/>
    <property type="molecule type" value="Genomic_DNA"/>
</dbReference>
<dbReference type="FunFam" id="1.10.8.270:FF:000026">
    <property type="entry name" value="TBC (Tre-2/Bub2/Cdc16) domain family"/>
    <property type="match status" value="1"/>
</dbReference>
<keyword evidence="5" id="KW-1185">Reference proteome</keyword>
<accession>A0A0J0XC82</accession>
<dbReference type="InterPro" id="IPR035969">
    <property type="entry name" value="Rab-GAP_TBC_sf"/>
</dbReference>
<proteinExistence type="predicted"/>
<dbReference type="PANTHER" id="PTHR47219:SF20">
    <property type="entry name" value="TBC1 DOMAIN FAMILY MEMBER 2B"/>
    <property type="match status" value="1"/>
</dbReference>
<feature type="region of interest" description="Disordered" evidence="2">
    <location>
        <begin position="376"/>
        <end position="406"/>
    </location>
</feature>
<feature type="domain" description="Rab-GAP TBC" evidence="3">
    <location>
        <begin position="769"/>
        <end position="958"/>
    </location>
</feature>
<dbReference type="STRING" id="879819.A0A0J0XC82"/>
<dbReference type="AlphaFoldDB" id="A0A0J0XC82"/>
<feature type="compositionally biased region" description="Low complexity" evidence="2">
    <location>
        <begin position="33"/>
        <end position="45"/>
    </location>
</feature>
<dbReference type="Pfam" id="PF00566">
    <property type="entry name" value="RabGAP-TBC"/>
    <property type="match status" value="1"/>
</dbReference>
<feature type="region of interest" description="Disordered" evidence="2">
    <location>
        <begin position="433"/>
        <end position="490"/>
    </location>
</feature>
<feature type="compositionally biased region" description="Low complexity" evidence="2">
    <location>
        <begin position="392"/>
        <end position="401"/>
    </location>
</feature>
<dbReference type="InterPro" id="IPR000195">
    <property type="entry name" value="Rab-GAP-TBC_dom"/>
</dbReference>
<dbReference type="PROSITE" id="PS50086">
    <property type="entry name" value="TBC_RABGAP"/>
    <property type="match status" value="1"/>
</dbReference>
<evidence type="ECO:0000313" key="4">
    <source>
        <dbReference type="EMBL" id="KLT38662.1"/>
    </source>
</evidence>
<feature type="region of interest" description="Disordered" evidence="2">
    <location>
        <begin position="557"/>
        <end position="666"/>
    </location>
</feature>
<dbReference type="GO" id="GO:0005096">
    <property type="term" value="F:GTPase activator activity"/>
    <property type="evidence" value="ECO:0007669"/>
    <property type="project" value="TreeGrafter"/>
</dbReference>
<dbReference type="RefSeq" id="XP_018275153.1">
    <property type="nucleotide sequence ID" value="XM_018424585.1"/>
</dbReference>
<name>A0A0J0XC82_9TREE</name>
<feature type="compositionally biased region" description="Basic and acidic residues" evidence="2">
    <location>
        <begin position="99"/>
        <end position="109"/>
    </location>
</feature>
<feature type="region of interest" description="Disordered" evidence="2">
    <location>
        <begin position="1"/>
        <end position="111"/>
    </location>
</feature>
<keyword evidence="1" id="KW-0175">Coiled coil</keyword>
<sequence length="1036" mass="111068">MASPPSEATPRPATTTSSPSRPHLLIPDDHPLAAGRRGTRSASDAGGRRARASAPATGISSGDSHLSPASPGLERVTTGGNFNAPDADLLGIGPSRPSNKRERVRDSPARARSFHALDSLARDELALLDTRFEDMPESELATFLSPYERGWEAYREQEEAEERLFPPSPPARQRDHPVKVLSRAVRELREVVARLEDENARLRGEERSADSQRIHDSLADALSTSLTSPARGALALALAEPLPRPQPEPIPHARPKSPAPSHTSILSSKSARSTLTLDRPRGASASGLDLASPTARRWGMNMWGWRRRKSNASLAPSAVEEEDEWRRGDGGSTPSFRAIFLATRILTPDPASILIKEGGPLVASLAHALVSGARDAGIMSRDPPSRTRARSRAASVGSQQAPTVDQHGYGDQALAATVAVGRTLLKHGKAAIDGLGDTRDRPAPRPALLHRASSRPFPTTAMAQALPSLDHSPGTGSPSAETPPPSVELSSIVPDETRPPTVLLSRQNLGSFFQSSRTKLTTATRFTSDQPPLTDRYGFIYDIQHASMLKDASRVGTPAPMSLTGHIPEAPRKPTPPPPAKVKRAAALPSSLNVPIMDHTPERAQRRPALTSTKSDTKSTASLSPQRSPGGTPPNGKADGTPTRSRTRSYAPAPSKPIAAAEQVSVSVRGSSSTTADGIAAPTPASAAAAAAASRLTVSSLLDQLTDMHDKQQRARTAEWDAFLRKRTRGRRGNQDVGVGGALAQVAALSGTSKGADEYRAFLRLVRKGIPMPYRGDVWAECSGARNLLVPGEYAEILAVHKDDQSMVMAEIEKDVGRTFPGNVFFGGDGPGVAKLRRVLTAYSWHNPAVGYCQGMNMLAATLLLTYEDEEQAFWVLHCIVERLLPPDFFAPSLLGSRADQLVLSDLVSTHLPKIAAHLSALQVDLTALTFGWFLSLFTDCLPVETLFRVWDVLFVEGHDVLFRVALAVLRLNEAEICACESVGDLFSAIGGMTSRLWSAEKLIAMQHGFKQGVKAKDVASLTEKRTAELVGEMDD</sequence>
<dbReference type="GeneID" id="28985188"/>
<evidence type="ECO:0000256" key="1">
    <source>
        <dbReference type="SAM" id="Coils"/>
    </source>
</evidence>
<organism evidence="4 5">
    <name type="scientific">Cutaneotrichosporon oleaginosum</name>
    <dbReference type="NCBI Taxonomy" id="879819"/>
    <lineage>
        <taxon>Eukaryota</taxon>
        <taxon>Fungi</taxon>
        <taxon>Dikarya</taxon>
        <taxon>Basidiomycota</taxon>
        <taxon>Agaricomycotina</taxon>
        <taxon>Tremellomycetes</taxon>
        <taxon>Trichosporonales</taxon>
        <taxon>Trichosporonaceae</taxon>
        <taxon>Cutaneotrichosporon</taxon>
    </lineage>
</organism>
<feature type="region of interest" description="Disordered" evidence="2">
    <location>
        <begin position="158"/>
        <end position="177"/>
    </location>
</feature>
<dbReference type="OrthoDB" id="294251at2759"/>
<dbReference type="Proteomes" id="UP000053611">
    <property type="component" value="Unassembled WGS sequence"/>
</dbReference>
<feature type="region of interest" description="Disordered" evidence="2">
    <location>
        <begin position="310"/>
        <end position="329"/>
    </location>
</feature>
<dbReference type="SMART" id="SM00164">
    <property type="entry name" value="TBC"/>
    <property type="match status" value="1"/>
</dbReference>
<feature type="compositionally biased region" description="Pro residues" evidence="2">
    <location>
        <begin position="242"/>
        <end position="252"/>
    </location>
</feature>
<evidence type="ECO:0000313" key="5">
    <source>
        <dbReference type="Proteomes" id="UP000053611"/>
    </source>
</evidence>
<feature type="region of interest" description="Disordered" evidence="2">
    <location>
        <begin position="242"/>
        <end position="289"/>
    </location>
</feature>
<feature type="compositionally biased region" description="Polar residues" evidence="2">
    <location>
        <begin position="260"/>
        <end position="276"/>
    </location>
</feature>
<evidence type="ECO:0000256" key="2">
    <source>
        <dbReference type="SAM" id="MobiDB-lite"/>
    </source>
</evidence>
<dbReference type="Gene3D" id="1.10.8.270">
    <property type="entry name" value="putative rabgap domain of human tbc1 domain family member 14 like domains"/>
    <property type="match status" value="1"/>
</dbReference>
<dbReference type="SUPFAM" id="SSF47923">
    <property type="entry name" value="Ypt/Rab-GAP domain of gyp1p"/>
    <property type="match status" value="2"/>
</dbReference>
<dbReference type="Gene3D" id="1.10.472.80">
    <property type="entry name" value="Ypt/Rab-GAP domain of gyp1p, domain 3"/>
    <property type="match status" value="1"/>
</dbReference>
<protein>
    <submittedName>
        <fullName evidence="4">TBC-domain-containing protein</fullName>
    </submittedName>
</protein>